<keyword evidence="3" id="KW-0804">Transcription</keyword>
<sequence>MDVTQNEAVTMPTKRRRRKEARPQELLEAAMALFIERGYAATRLEDVAKRAGVVKGTIYLYYADKLALFTAVVEQVIAPLLGEDEQWLTEGVPADAAPFDRLWMLLQRWGERIFHTPLGGLAKLVMSEASNFPEMATVYHDRVIHPAMALVERVIIDGQKRGDFPVTLQPKATARLVVAPLLQRSLWLSSFAVVCSEASEALDEAVFWANYRLLLRDGLLRRVE</sequence>
<dbReference type="GO" id="GO:0003700">
    <property type="term" value="F:DNA-binding transcription factor activity"/>
    <property type="evidence" value="ECO:0007669"/>
    <property type="project" value="TreeGrafter"/>
</dbReference>
<proteinExistence type="predicted"/>
<evidence type="ECO:0000256" key="3">
    <source>
        <dbReference type="ARBA" id="ARBA00023163"/>
    </source>
</evidence>
<dbReference type="PANTHER" id="PTHR30055">
    <property type="entry name" value="HTH-TYPE TRANSCRIPTIONAL REGULATOR RUTR"/>
    <property type="match status" value="1"/>
</dbReference>
<evidence type="ECO:0000313" key="7">
    <source>
        <dbReference type="EMBL" id="BBD76994.1"/>
    </source>
</evidence>
<feature type="domain" description="HTH tetR-type" evidence="6">
    <location>
        <begin position="20"/>
        <end position="80"/>
    </location>
</feature>
<dbReference type="KEGG" id="htl:HPTL_0726"/>
<keyword evidence="1" id="KW-0805">Transcription regulation</keyword>
<keyword evidence="8" id="KW-1185">Reference proteome</keyword>
<dbReference type="InterPro" id="IPR050109">
    <property type="entry name" value="HTH-type_TetR-like_transc_reg"/>
</dbReference>
<dbReference type="PANTHER" id="PTHR30055:SF153">
    <property type="entry name" value="HTH-TYPE TRANSCRIPTIONAL REPRESSOR RV3405C"/>
    <property type="match status" value="1"/>
</dbReference>
<dbReference type="SUPFAM" id="SSF46689">
    <property type="entry name" value="Homeodomain-like"/>
    <property type="match status" value="1"/>
</dbReference>
<dbReference type="InterPro" id="IPR011075">
    <property type="entry name" value="TetR_C"/>
</dbReference>
<evidence type="ECO:0000256" key="5">
    <source>
        <dbReference type="SAM" id="MobiDB-lite"/>
    </source>
</evidence>
<organism evidence="7 8">
    <name type="scientific">Hydrogenophilus thermoluteolus</name>
    <name type="common">Pseudomonas hydrogenothermophila</name>
    <dbReference type="NCBI Taxonomy" id="297"/>
    <lineage>
        <taxon>Bacteria</taxon>
        <taxon>Pseudomonadati</taxon>
        <taxon>Pseudomonadota</taxon>
        <taxon>Hydrogenophilia</taxon>
        <taxon>Hydrogenophilales</taxon>
        <taxon>Hydrogenophilaceae</taxon>
        <taxon>Hydrogenophilus</taxon>
    </lineage>
</organism>
<dbReference type="PROSITE" id="PS50977">
    <property type="entry name" value="HTH_TETR_2"/>
    <property type="match status" value="1"/>
</dbReference>
<dbReference type="InterPro" id="IPR036271">
    <property type="entry name" value="Tet_transcr_reg_TetR-rel_C_sf"/>
</dbReference>
<dbReference type="FunFam" id="1.10.10.60:FF:000141">
    <property type="entry name" value="TetR family transcriptional regulator"/>
    <property type="match status" value="1"/>
</dbReference>
<evidence type="ECO:0000259" key="6">
    <source>
        <dbReference type="PROSITE" id="PS50977"/>
    </source>
</evidence>
<dbReference type="Proteomes" id="UP000262004">
    <property type="component" value="Chromosome"/>
</dbReference>
<feature type="DNA-binding region" description="H-T-H motif" evidence="4">
    <location>
        <begin position="43"/>
        <end position="62"/>
    </location>
</feature>
<dbReference type="Gene3D" id="1.10.357.10">
    <property type="entry name" value="Tetracycline Repressor, domain 2"/>
    <property type="match status" value="1"/>
</dbReference>
<evidence type="ECO:0000256" key="4">
    <source>
        <dbReference type="PROSITE-ProRule" id="PRU00335"/>
    </source>
</evidence>
<evidence type="ECO:0000256" key="1">
    <source>
        <dbReference type="ARBA" id="ARBA00023015"/>
    </source>
</evidence>
<name>A0A2Z6DWZ3_HYDTE</name>
<dbReference type="Pfam" id="PF00440">
    <property type="entry name" value="TetR_N"/>
    <property type="match status" value="1"/>
</dbReference>
<keyword evidence="2 4" id="KW-0238">DNA-binding</keyword>
<dbReference type="OrthoDB" id="9811084at2"/>
<accession>A0A2Z6DWZ3</accession>
<protein>
    <submittedName>
        <fullName evidence="7">TetR family transcriptional regulator</fullName>
    </submittedName>
</protein>
<reference evidence="7 8" key="1">
    <citation type="submission" date="2018-04" db="EMBL/GenBank/DDBJ databases">
        <title>Complete genome sequence of Hydrogenophilus thermoluteolus TH-1.</title>
        <authorList>
            <person name="Arai H."/>
        </authorList>
    </citation>
    <scope>NUCLEOTIDE SEQUENCE [LARGE SCALE GENOMIC DNA]</scope>
    <source>
        <strain evidence="7 8">TH-1</strain>
    </source>
</reference>
<dbReference type="SUPFAM" id="SSF48498">
    <property type="entry name" value="Tetracyclin repressor-like, C-terminal domain"/>
    <property type="match status" value="1"/>
</dbReference>
<dbReference type="GO" id="GO:0000976">
    <property type="term" value="F:transcription cis-regulatory region binding"/>
    <property type="evidence" value="ECO:0007669"/>
    <property type="project" value="TreeGrafter"/>
</dbReference>
<dbReference type="InterPro" id="IPR009057">
    <property type="entry name" value="Homeodomain-like_sf"/>
</dbReference>
<evidence type="ECO:0000313" key="8">
    <source>
        <dbReference type="Proteomes" id="UP000262004"/>
    </source>
</evidence>
<dbReference type="InterPro" id="IPR001647">
    <property type="entry name" value="HTH_TetR"/>
</dbReference>
<dbReference type="AlphaFoldDB" id="A0A2Z6DWZ3"/>
<dbReference type="Pfam" id="PF16859">
    <property type="entry name" value="TetR_C_11"/>
    <property type="match status" value="1"/>
</dbReference>
<feature type="region of interest" description="Disordered" evidence="5">
    <location>
        <begin position="1"/>
        <end position="21"/>
    </location>
</feature>
<dbReference type="PRINTS" id="PR00455">
    <property type="entry name" value="HTHTETR"/>
</dbReference>
<gene>
    <name evidence="7" type="ORF">HPTL_0726</name>
</gene>
<dbReference type="EMBL" id="AP018558">
    <property type="protein sequence ID" value="BBD76994.1"/>
    <property type="molecule type" value="Genomic_DNA"/>
</dbReference>
<evidence type="ECO:0000256" key="2">
    <source>
        <dbReference type="ARBA" id="ARBA00023125"/>
    </source>
</evidence>